<dbReference type="Gene3D" id="2.60.40.10">
    <property type="entry name" value="Immunoglobulins"/>
    <property type="match status" value="3"/>
</dbReference>
<evidence type="ECO:0000313" key="6">
    <source>
        <dbReference type="Proteomes" id="UP000545761"/>
    </source>
</evidence>
<dbReference type="PROSITE" id="PS50093">
    <property type="entry name" value="PKD"/>
    <property type="match status" value="2"/>
</dbReference>
<feature type="domain" description="PKD" evidence="3">
    <location>
        <begin position="864"/>
        <end position="950"/>
    </location>
</feature>
<dbReference type="InterPro" id="IPR008979">
    <property type="entry name" value="Galactose-bd-like_sf"/>
</dbReference>
<dbReference type="InterPro" id="IPR011042">
    <property type="entry name" value="6-blade_b-propeller_TolB-like"/>
</dbReference>
<dbReference type="Pfam" id="PF18911">
    <property type="entry name" value="PKD_4"/>
    <property type="match status" value="2"/>
</dbReference>
<dbReference type="InterPro" id="IPR035986">
    <property type="entry name" value="PKD_dom_sf"/>
</dbReference>
<dbReference type="Pfam" id="PF07995">
    <property type="entry name" value="GSDH"/>
    <property type="match status" value="1"/>
</dbReference>
<dbReference type="InterPro" id="IPR005084">
    <property type="entry name" value="CBM6"/>
</dbReference>
<dbReference type="PANTHER" id="PTHR19328:SF75">
    <property type="entry name" value="ALDOSE SUGAR DEHYDROGENASE YLII"/>
    <property type="match status" value="1"/>
</dbReference>
<dbReference type="InterPro" id="IPR011041">
    <property type="entry name" value="Quinoprot_gluc/sorb_DH_b-prop"/>
</dbReference>
<feature type="domain" description="PKD" evidence="3">
    <location>
        <begin position="527"/>
        <end position="610"/>
    </location>
</feature>
<evidence type="ECO:0000259" key="4">
    <source>
        <dbReference type="PROSITE" id="PS51175"/>
    </source>
</evidence>
<dbReference type="AlphaFoldDB" id="A0A7W0I860"/>
<evidence type="ECO:0000256" key="2">
    <source>
        <dbReference type="SAM" id="MobiDB-lite"/>
    </source>
</evidence>
<dbReference type="InterPro" id="IPR006584">
    <property type="entry name" value="Cellulose-bd_IV"/>
</dbReference>
<dbReference type="EMBL" id="JACEHE010000003">
    <property type="protein sequence ID" value="MBA2945649.1"/>
    <property type="molecule type" value="Genomic_DNA"/>
</dbReference>
<evidence type="ECO:0000256" key="1">
    <source>
        <dbReference type="ARBA" id="ARBA00022729"/>
    </source>
</evidence>
<comment type="caution">
    <text evidence="5">The sequence shown here is derived from an EMBL/GenBank/DDBJ whole genome shotgun (WGS) entry which is preliminary data.</text>
</comment>
<dbReference type="InterPro" id="IPR013783">
    <property type="entry name" value="Ig-like_fold"/>
</dbReference>
<sequence>MSTSIPARARSLIAGLIACALFLGQLVLGQAGYADTVLDEPPGEDKFEQITLALGPDQVGEALALAVLPDGRVLHTSRDGRVFLSEEGVGTAGAARIPVYKHDEEGLQGIAVPPDFAQSRWVYLMYAPQLDTPADDPTTPGVNEGDAPAEGSAEDFERYKGETYVSRFRLEGDTLDRGSEQVVLKIPADRGLCCHVGGDLNFDRAGNLLISTGDDTNPFSSDGYTPIDERPNRNPSYDAQRTSSNTNDLRGKILRIRPTADGGYTIPEGNLFGPNGKYPNADSAKVRPEIYAMGFRNPFRFSIDAKTGWLYVGEYGPDAASESDTRGPGGLVEVNQIREPGNYGWPYCSGPNLNFNDYDFATGQSGPKFNCDAPVNESPNNTGLRELPPAKHPWIWYDGGTVHYDGKSTDEFGNGGEAPMGGPVYRFDSELVSDTKFPSYFDGHFFMGDWSRGWMKEIEIGAEGQPTRIHPFFDSGTMAAPMDFEFGPDGSLYVVDYGSASYGGMYAGGSPDAAIYKINYVDGSRAPIARVSADRTSGTAPLTVSFSSAGSRDPEGDPLTYAWDFDGDGSTDATEANPAHTYNSNGTFTARLTVTDSAGKTGTATETIIVGNDRPTVTIKRPADGGVYDYGDRLSFEVKVTDPQDGPIDCNRVRVETALGHNEHAHGDQSFTGCSGTVTIPAAWEPDTQSSFYVVSASYTDDGGADGTPSLTGSDAAVLQPRIKQAEHFSHQSGVKVVEASDPKGGGIRAIGELEDGDHVSYKPVDLTGIDRLDLRIAAGSLGGKAEVRADAPDGPLLGSAQVPGNLGAQSWTTVEIPVRDPGGPHEVFLVFRNPLVPPTPVDADSMMVVNYIEFVGTGLNSPPTAQASATPTSGAAPLTVEFTGRGSDPEDDALSYHWDFGVPGEGADTATARYTYTEPGSYTAVLTVTDAKGNAERDIVKISVTEGPDTTPPVISDVTPAGGSETSDRQPAIGATVQDDRSDLTTAHLTMYLDGQAVEFTYDKDTHRITHMPAKKLATGTHQVRVIAEDPSRNTSTRTWSFTVVR</sequence>
<dbReference type="Gene3D" id="2.120.10.30">
    <property type="entry name" value="TolB, C-terminal domain"/>
    <property type="match status" value="1"/>
</dbReference>
<keyword evidence="1" id="KW-0732">Signal</keyword>
<dbReference type="InterPro" id="IPR022409">
    <property type="entry name" value="PKD/Chitinase_dom"/>
</dbReference>
<dbReference type="InterPro" id="IPR012938">
    <property type="entry name" value="Glc/Sorbosone_DH"/>
</dbReference>
<dbReference type="CDD" id="cd00146">
    <property type="entry name" value="PKD"/>
    <property type="match status" value="2"/>
</dbReference>
<feature type="domain" description="CBM6" evidence="4">
    <location>
        <begin position="721"/>
        <end position="856"/>
    </location>
</feature>
<dbReference type="InterPro" id="IPR000601">
    <property type="entry name" value="PKD_dom"/>
</dbReference>
<dbReference type="CDD" id="cd04084">
    <property type="entry name" value="CBM6_xylanase-like"/>
    <property type="match status" value="1"/>
</dbReference>
<gene>
    <name evidence="5" type="ORF">H1D24_07440</name>
</gene>
<dbReference type="FunFam" id="2.60.40.10:FF:000270">
    <property type="entry name" value="Cell surface protein"/>
    <property type="match status" value="1"/>
</dbReference>
<evidence type="ECO:0000313" key="5">
    <source>
        <dbReference type="EMBL" id="MBA2945649.1"/>
    </source>
</evidence>
<feature type="region of interest" description="Disordered" evidence="2">
    <location>
        <begin position="212"/>
        <end position="245"/>
    </location>
</feature>
<dbReference type="GO" id="GO:0030246">
    <property type="term" value="F:carbohydrate binding"/>
    <property type="evidence" value="ECO:0007669"/>
    <property type="project" value="InterPro"/>
</dbReference>
<dbReference type="Proteomes" id="UP000545761">
    <property type="component" value="Unassembled WGS sequence"/>
</dbReference>
<dbReference type="Gene3D" id="2.60.120.260">
    <property type="entry name" value="Galactose-binding domain-like"/>
    <property type="match status" value="1"/>
</dbReference>
<protein>
    <submittedName>
        <fullName evidence="5">PQQ-dependent sugar dehydrogenase</fullName>
    </submittedName>
</protein>
<feature type="compositionally biased region" description="Polar residues" evidence="2">
    <location>
        <begin position="212"/>
        <end position="223"/>
    </location>
</feature>
<reference evidence="5 6" key="1">
    <citation type="submission" date="2020-07" db="EMBL/GenBank/DDBJ databases">
        <title>Streptomyces isolated from Indian soil.</title>
        <authorList>
            <person name="Mandal S."/>
            <person name="Maiti P.K."/>
        </authorList>
    </citation>
    <scope>NUCLEOTIDE SEQUENCE [LARGE SCALE GENOMIC DNA]</scope>
    <source>
        <strain evidence="5 6">PSKA28</strain>
    </source>
</reference>
<dbReference type="SMART" id="SM00089">
    <property type="entry name" value="PKD"/>
    <property type="match status" value="2"/>
</dbReference>
<dbReference type="SMART" id="SM00606">
    <property type="entry name" value="CBD_IV"/>
    <property type="match status" value="1"/>
</dbReference>
<evidence type="ECO:0000259" key="3">
    <source>
        <dbReference type="PROSITE" id="PS50093"/>
    </source>
</evidence>
<feature type="region of interest" description="Disordered" evidence="2">
    <location>
        <begin position="132"/>
        <end position="155"/>
    </location>
</feature>
<name>A0A7W0I860_9ACTN</name>
<dbReference type="Pfam" id="PF03422">
    <property type="entry name" value="CBM_6"/>
    <property type="match status" value="1"/>
</dbReference>
<organism evidence="5 6">
    <name type="scientific">Streptomyces himalayensis subsp. himalayensis</name>
    <dbReference type="NCBI Taxonomy" id="2756131"/>
    <lineage>
        <taxon>Bacteria</taxon>
        <taxon>Bacillati</taxon>
        <taxon>Actinomycetota</taxon>
        <taxon>Actinomycetes</taxon>
        <taxon>Kitasatosporales</taxon>
        <taxon>Streptomycetaceae</taxon>
        <taxon>Streptomyces</taxon>
        <taxon>Streptomyces himalayensis</taxon>
    </lineage>
</organism>
<accession>A0A7W0I860</accession>
<dbReference type="SUPFAM" id="SSF50952">
    <property type="entry name" value="Soluble quinoprotein glucose dehydrogenase"/>
    <property type="match status" value="1"/>
</dbReference>
<dbReference type="PROSITE" id="PS51175">
    <property type="entry name" value="CBM6"/>
    <property type="match status" value="1"/>
</dbReference>
<dbReference type="GO" id="GO:0005975">
    <property type="term" value="P:carbohydrate metabolic process"/>
    <property type="evidence" value="ECO:0007669"/>
    <property type="project" value="UniProtKB-ARBA"/>
</dbReference>
<proteinExistence type="predicted"/>
<dbReference type="SUPFAM" id="SSF49299">
    <property type="entry name" value="PKD domain"/>
    <property type="match status" value="2"/>
</dbReference>
<dbReference type="SUPFAM" id="SSF49785">
    <property type="entry name" value="Galactose-binding domain-like"/>
    <property type="match status" value="1"/>
</dbReference>
<dbReference type="RefSeq" id="WP_181656580.1">
    <property type="nucleotide sequence ID" value="NZ_JACEHE010000003.1"/>
</dbReference>
<feature type="compositionally biased region" description="Polar residues" evidence="2">
    <location>
        <begin position="233"/>
        <end position="245"/>
    </location>
</feature>
<dbReference type="PANTHER" id="PTHR19328">
    <property type="entry name" value="HEDGEHOG-INTERACTING PROTEIN"/>
    <property type="match status" value="1"/>
</dbReference>